<feature type="transmembrane region" description="Helical" evidence="1">
    <location>
        <begin position="48"/>
        <end position="68"/>
    </location>
</feature>
<evidence type="ECO:0000313" key="2">
    <source>
        <dbReference type="EMBL" id="GAA1500314.1"/>
    </source>
</evidence>
<keyword evidence="1" id="KW-1133">Transmembrane helix</keyword>
<gene>
    <name evidence="2" type="ORF">GCM10009787_77890</name>
</gene>
<proteinExistence type="predicted"/>
<dbReference type="Proteomes" id="UP001501391">
    <property type="component" value="Unassembled WGS sequence"/>
</dbReference>
<keyword evidence="1" id="KW-0812">Transmembrane</keyword>
<dbReference type="EMBL" id="BAAAOQ010000046">
    <property type="protein sequence ID" value="GAA1500314.1"/>
    <property type="molecule type" value="Genomic_DNA"/>
</dbReference>
<keyword evidence="3" id="KW-1185">Reference proteome</keyword>
<comment type="caution">
    <text evidence="2">The sequence shown here is derived from an EMBL/GenBank/DDBJ whole genome shotgun (WGS) entry which is preliminary data.</text>
</comment>
<name>A0ABP4KEC7_9ACTN</name>
<keyword evidence="1" id="KW-0472">Membrane</keyword>
<organism evidence="2 3">
    <name type="scientific">Streptomyces bangladeshensis</name>
    <dbReference type="NCBI Taxonomy" id="295352"/>
    <lineage>
        <taxon>Bacteria</taxon>
        <taxon>Bacillati</taxon>
        <taxon>Actinomycetota</taxon>
        <taxon>Actinomycetes</taxon>
        <taxon>Kitasatosporales</taxon>
        <taxon>Streptomycetaceae</taxon>
        <taxon>Streptomyces</taxon>
    </lineage>
</organism>
<evidence type="ECO:0000313" key="3">
    <source>
        <dbReference type="Proteomes" id="UP001501391"/>
    </source>
</evidence>
<protein>
    <submittedName>
        <fullName evidence="2">Uncharacterized protein</fullName>
    </submittedName>
</protein>
<accession>A0ABP4KEC7</accession>
<dbReference type="RefSeq" id="WP_346164480.1">
    <property type="nucleotide sequence ID" value="NZ_BAAAOQ010000046.1"/>
</dbReference>
<evidence type="ECO:0000256" key="1">
    <source>
        <dbReference type="SAM" id="Phobius"/>
    </source>
</evidence>
<sequence length="180" mass="20170">MFRAVDASGRNGCAFVVIGAQHWHPSLVRDEHRSDNNRQLRRTLPRRLGGWIAVAASPAGILTAVLLIKDRYAQPPFTLADWTKEANAVCAQRYTELITAINRSRDSMYELNSAADKIGQPSGPTFEELKPLLRKAVNDLDVLSGRERLITQDFEKIKRPECGRSRNSQAEVHVIPQPLT</sequence>
<reference evidence="3" key="1">
    <citation type="journal article" date="2019" name="Int. J. Syst. Evol. Microbiol.">
        <title>The Global Catalogue of Microorganisms (GCM) 10K type strain sequencing project: providing services to taxonomists for standard genome sequencing and annotation.</title>
        <authorList>
            <consortium name="The Broad Institute Genomics Platform"/>
            <consortium name="The Broad Institute Genome Sequencing Center for Infectious Disease"/>
            <person name="Wu L."/>
            <person name="Ma J."/>
        </authorList>
    </citation>
    <scope>NUCLEOTIDE SEQUENCE [LARGE SCALE GENOMIC DNA]</scope>
    <source>
        <strain evidence="3">JCM 14924</strain>
    </source>
</reference>